<accession>A0A542UH24</accession>
<gene>
    <name evidence="5" type="ORF">FB563_3384</name>
</gene>
<comment type="similarity">
    <text evidence="1">Belongs to the PrpD family.</text>
</comment>
<dbReference type="GO" id="GO:0016829">
    <property type="term" value="F:lyase activity"/>
    <property type="evidence" value="ECO:0007669"/>
    <property type="project" value="InterPro"/>
</dbReference>
<dbReference type="PANTHER" id="PTHR16943:SF8">
    <property type="entry name" value="2-METHYLCITRATE DEHYDRATASE"/>
    <property type="match status" value="1"/>
</dbReference>
<organism evidence="5 6">
    <name type="scientific">Streptomyces puniciscabiei</name>
    <dbReference type="NCBI Taxonomy" id="164348"/>
    <lineage>
        <taxon>Bacteria</taxon>
        <taxon>Bacillati</taxon>
        <taxon>Actinomycetota</taxon>
        <taxon>Actinomycetes</taxon>
        <taxon>Kitasatosporales</taxon>
        <taxon>Streptomycetaceae</taxon>
        <taxon>Streptomyces</taxon>
    </lineage>
</organism>
<sequence>MTLAEELSDWASGTRLEAVPDRVAGLAKSQILSQLAAIRAGLAHPLGGRLVRAFGPPLQSDPRGSARVLAGLGSWLNLDDTAYAGHLSVSTVAVPLAYAHALGLDGRALLTAVVTANECAARLTAAATLGPFRGQTAAHTSLVGGVAGRLRAQGAPAGRWADAFALALSMPPWTLFPAYIGSDARALGALLPVGMAMDACDAAEAGFGGLRDVIEHDDGFLARFATVPLPEVTTAGLGSRWHTDTLSFKVRPGGPGIDAAVDCALDLYRELGLGAGGVAVAEVVVEASLYTVQVDRASRPYLAGPDTPAGALPLSMAYAVATALLHGDLTTADFRAPAVREDARWALAERVRLVHDERMTRELFSSVAPFGEALRQAGERAKEWTDRFTSAAGPGAVTPVPAQPADPAGSLEGATKLTPARVTVRLVDGRTAVRERGIPVGGAGAETARSHPELMRAKFLAQGGDPETAAVFAELERASAAELGDALRAALARDPGAGTGEADGAR</sequence>
<reference evidence="5 6" key="1">
    <citation type="submission" date="2019-06" db="EMBL/GenBank/DDBJ databases">
        <title>Sequencing the genomes of 1000 actinobacteria strains.</title>
        <authorList>
            <person name="Klenk H.-P."/>
        </authorList>
    </citation>
    <scope>NUCLEOTIDE SEQUENCE [LARGE SCALE GENOMIC DNA]</scope>
    <source>
        <strain evidence="5 6">DSM 41929</strain>
    </source>
</reference>
<dbReference type="InterPro" id="IPR045337">
    <property type="entry name" value="MmgE_PrpD_C"/>
</dbReference>
<dbReference type="EMBL" id="VFNX01000001">
    <property type="protein sequence ID" value="TQK98362.1"/>
    <property type="molecule type" value="Genomic_DNA"/>
</dbReference>
<dbReference type="InterPro" id="IPR045336">
    <property type="entry name" value="MmgE_PrpD_N"/>
</dbReference>
<evidence type="ECO:0000259" key="3">
    <source>
        <dbReference type="Pfam" id="PF03972"/>
    </source>
</evidence>
<evidence type="ECO:0000313" key="5">
    <source>
        <dbReference type="EMBL" id="TQK98362.1"/>
    </source>
</evidence>
<keyword evidence="6" id="KW-1185">Reference proteome</keyword>
<feature type="domain" description="MmgE/PrpD N-terminal" evidence="3">
    <location>
        <begin position="5"/>
        <end position="226"/>
    </location>
</feature>
<dbReference type="OrthoDB" id="9797528at2"/>
<dbReference type="InterPro" id="IPR005656">
    <property type="entry name" value="MmgE_PrpD"/>
</dbReference>
<dbReference type="AlphaFoldDB" id="A0A542UH24"/>
<feature type="domain" description="MmgE/PrpD C-terminal" evidence="4">
    <location>
        <begin position="258"/>
        <end position="363"/>
    </location>
</feature>
<dbReference type="SUPFAM" id="SSF103378">
    <property type="entry name" value="2-methylcitrate dehydratase PrpD"/>
    <property type="match status" value="1"/>
</dbReference>
<dbReference type="InterPro" id="IPR042188">
    <property type="entry name" value="MmgE/PrpD_sf_2"/>
</dbReference>
<dbReference type="Pfam" id="PF03972">
    <property type="entry name" value="MmgE_PrpD_N"/>
    <property type="match status" value="1"/>
</dbReference>
<dbReference type="Gene3D" id="3.30.1330.120">
    <property type="entry name" value="2-methylcitrate dehydratase PrpD"/>
    <property type="match status" value="1"/>
</dbReference>
<dbReference type="InterPro" id="IPR036148">
    <property type="entry name" value="MmgE/PrpD_sf"/>
</dbReference>
<evidence type="ECO:0000256" key="2">
    <source>
        <dbReference type="SAM" id="MobiDB-lite"/>
    </source>
</evidence>
<evidence type="ECO:0000256" key="1">
    <source>
        <dbReference type="ARBA" id="ARBA00006174"/>
    </source>
</evidence>
<dbReference type="PANTHER" id="PTHR16943">
    <property type="entry name" value="2-METHYLCITRATE DEHYDRATASE-RELATED"/>
    <property type="match status" value="1"/>
</dbReference>
<dbReference type="InterPro" id="IPR042183">
    <property type="entry name" value="MmgE/PrpD_sf_1"/>
</dbReference>
<feature type="region of interest" description="Disordered" evidence="2">
    <location>
        <begin position="392"/>
        <end position="413"/>
    </location>
</feature>
<feature type="compositionally biased region" description="Low complexity" evidence="2">
    <location>
        <begin position="392"/>
        <end position="405"/>
    </location>
</feature>
<dbReference type="Pfam" id="PF19305">
    <property type="entry name" value="MmgE_PrpD_C"/>
    <property type="match status" value="1"/>
</dbReference>
<name>A0A542UH24_9ACTN</name>
<evidence type="ECO:0000313" key="6">
    <source>
        <dbReference type="Proteomes" id="UP000318103"/>
    </source>
</evidence>
<dbReference type="Gene3D" id="1.10.4100.10">
    <property type="entry name" value="2-methylcitrate dehydratase PrpD"/>
    <property type="match status" value="1"/>
</dbReference>
<dbReference type="Proteomes" id="UP000318103">
    <property type="component" value="Unassembled WGS sequence"/>
</dbReference>
<comment type="caution">
    <text evidence="5">The sequence shown here is derived from an EMBL/GenBank/DDBJ whole genome shotgun (WGS) entry which is preliminary data.</text>
</comment>
<proteinExistence type="inferred from homology"/>
<protein>
    <submittedName>
        <fullName evidence="5">2-methylcitrate dehydratase PrpD</fullName>
    </submittedName>
</protein>
<evidence type="ECO:0000259" key="4">
    <source>
        <dbReference type="Pfam" id="PF19305"/>
    </source>
</evidence>